<organism evidence="2 3">
    <name type="scientific">Streblomastix strix</name>
    <dbReference type="NCBI Taxonomy" id="222440"/>
    <lineage>
        <taxon>Eukaryota</taxon>
        <taxon>Metamonada</taxon>
        <taxon>Preaxostyla</taxon>
        <taxon>Oxymonadida</taxon>
        <taxon>Streblomastigidae</taxon>
        <taxon>Streblomastix</taxon>
    </lineage>
</organism>
<feature type="compositionally biased region" description="Polar residues" evidence="1">
    <location>
        <begin position="28"/>
        <end position="43"/>
    </location>
</feature>
<feature type="region of interest" description="Disordered" evidence="1">
    <location>
        <begin position="28"/>
        <end position="62"/>
    </location>
</feature>
<evidence type="ECO:0000313" key="3">
    <source>
        <dbReference type="Proteomes" id="UP000324800"/>
    </source>
</evidence>
<reference evidence="2 3" key="1">
    <citation type="submission" date="2019-03" db="EMBL/GenBank/DDBJ databases">
        <title>Single cell metagenomics reveals metabolic interactions within the superorganism composed of flagellate Streblomastix strix and complex community of Bacteroidetes bacteria on its surface.</title>
        <authorList>
            <person name="Treitli S.C."/>
            <person name="Kolisko M."/>
            <person name="Husnik F."/>
            <person name="Keeling P."/>
            <person name="Hampl V."/>
        </authorList>
    </citation>
    <scope>NUCLEOTIDE SEQUENCE [LARGE SCALE GENOMIC DNA]</scope>
    <source>
        <strain evidence="2">ST1C</strain>
    </source>
</reference>
<dbReference type="AlphaFoldDB" id="A0A5J4U803"/>
<proteinExistence type="predicted"/>
<evidence type="ECO:0000256" key="1">
    <source>
        <dbReference type="SAM" id="MobiDB-lite"/>
    </source>
</evidence>
<dbReference type="EMBL" id="SNRW01019474">
    <property type="protein sequence ID" value="KAA6366343.1"/>
    <property type="molecule type" value="Genomic_DNA"/>
</dbReference>
<comment type="caution">
    <text evidence="2">The sequence shown here is derived from an EMBL/GenBank/DDBJ whole genome shotgun (WGS) entry which is preliminary data.</text>
</comment>
<gene>
    <name evidence="2" type="ORF">EZS28_038130</name>
</gene>
<protein>
    <submittedName>
        <fullName evidence="2">Uncharacterized protein</fullName>
    </submittedName>
</protein>
<name>A0A5J4U803_9EUKA</name>
<accession>A0A5J4U803</accession>
<evidence type="ECO:0000313" key="2">
    <source>
        <dbReference type="EMBL" id="KAA6366343.1"/>
    </source>
</evidence>
<dbReference type="Proteomes" id="UP000324800">
    <property type="component" value="Unassembled WGS sequence"/>
</dbReference>
<sequence length="81" mass="8967">MLMQHQMYIFCGLDPLTGEYKDAAMSDQSLGKNSRANEVSNDIGSHAIPYSSSSATASPKDIHKEDDLMQYILKTANKSRI</sequence>